<evidence type="ECO:0000259" key="8">
    <source>
        <dbReference type="PROSITE" id="PS50104"/>
    </source>
</evidence>
<evidence type="ECO:0000256" key="3">
    <source>
        <dbReference type="ARBA" id="ARBA00022737"/>
    </source>
</evidence>
<organism evidence="9">
    <name type="scientific">Noccaea caerulescens</name>
    <name type="common">Alpine penny-cress</name>
    <name type="synonym">Thlaspi caerulescens</name>
    <dbReference type="NCBI Taxonomy" id="107243"/>
    <lineage>
        <taxon>Eukaryota</taxon>
        <taxon>Viridiplantae</taxon>
        <taxon>Streptophyta</taxon>
        <taxon>Embryophyta</taxon>
        <taxon>Tracheophyta</taxon>
        <taxon>Spermatophyta</taxon>
        <taxon>Magnoliopsida</taxon>
        <taxon>eudicotyledons</taxon>
        <taxon>Gunneridae</taxon>
        <taxon>Pentapetalae</taxon>
        <taxon>rosids</taxon>
        <taxon>malvids</taxon>
        <taxon>Brassicales</taxon>
        <taxon>Brassicaceae</taxon>
        <taxon>Coluteocarpeae</taxon>
        <taxon>Noccaea</taxon>
    </lineage>
</organism>
<dbReference type="Pfam" id="PF01582">
    <property type="entry name" value="TIR"/>
    <property type="match status" value="1"/>
</dbReference>
<gene>
    <name evidence="9" type="ORF">LE_TR5350_c1_g1_i1_g.17581</name>
</gene>
<dbReference type="InterPro" id="IPR003593">
    <property type="entry name" value="AAA+_ATPase"/>
</dbReference>
<protein>
    <recommendedName>
        <fullName evidence="1">ADP-ribosyl cyclase/cyclic ADP-ribose hydrolase</fullName>
        <ecNumber evidence="1">3.2.2.6</ecNumber>
    </recommendedName>
</protein>
<dbReference type="GO" id="GO:0043531">
    <property type="term" value="F:ADP binding"/>
    <property type="evidence" value="ECO:0007669"/>
    <property type="project" value="InterPro"/>
</dbReference>
<dbReference type="SUPFAM" id="SSF52540">
    <property type="entry name" value="P-loop containing nucleoside triphosphate hydrolases"/>
    <property type="match status" value="1"/>
</dbReference>
<keyword evidence="4" id="KW-0378">Hydrolase</keyword>
<dbReference type="Gene3D" id="1.10.8.430">
    <property type="entry name" value="Helical domain of apoptotic protease-activating factors"/>
    <property type="match status" value="1"/>
</dbReference>
<feature type="domain" description="TIR" evidence="8">
    <location>
        <begin position="11"/>
        <end position="175"/>
    </location>
</feature>
<dbReference type="InterPro" id="IPR002182">
    <property type="entry name" value="NB-ARC"/>
</dbReference>
<evidence type="ECO:0000256" key="1">
    <source>
        <dbReference type="ARBA" id="ARBA00011982"/>
    </source>
</evidence>
<name>A0A1J3GZ88_NOCCA</name>
<dbReference type="SUPFAM" id="SSF52200">
    <property type="entry name" value="Toll/Interleukin receptor TIR domain"/>
    <property type="match status" value="1"/>
</dbReference>
<evidence type="ECO:0000256" key="7">
    <source>
        <dbReference type="ARBA" id="ARBA00047304"/>
    </source>
</evidence>
<dbReference type="PROSITE" id="PS50104">
    <property type="entry name" value="TIR"/>
    <property type="match status" value="1"/>
</dbReference>
<accession>A0A1J3GZ88</accession>
<evidence type="ECO:0000313" key="9">
    <source>
        <dbReference type="EMBL" id="JAU61417.1"/>
    </source>
</evidence>
<dbReference type="Gene3D" id="3.40.50.300">
    <property type="entry name" value="P-loop containing nucleotide triphosphate hydrolases"/>
    <property type="match status" value="1"/>
</dbReference>
<dbReference type="SMART" id="SM00382">
    <property type="entry name" value="AAA"/>
    <property type="match status" value="1"/>
</dbReference>
<dbReference type="EMBL" id="GEVL01015924">
    <property type="protein sequence ID" value="JAU61417.1"/>
    <property type="molecule type" value="Transcribed_RNA"/>
</dbReference>
<sequence>MASSSSPAYAKRFHVFPSFHGADVRRGFLSHLHYYFANKGITTFKDQEIERGHTIGPELVKAIRESRVSIVLLSENYASSIWCLDELVEIFKCKEDSGHIVMTVFYNVDPSSVRKQKGDFGKAFERTCQGKTEEVKQRWIKALTHVANIEGEHYLNWANEADMIQKIATDVSKKLNVTLSSDFDDMVGLQTHLRKVNSLLCLEHDDDVKMIGIWGPAGIGKTTLARALFNQLSSDFRLRCFMGNLRGGSYRSILGVDDYGSKLCLQNHLLSSILNQKGMRVDHLGAIKEWLHDQRVLIILDDVDDLEQLEVLAKERFWFGYGSRIIVTTQDKKILKAHGILDIYHVDFPSEEEALEIFCLSAFKQSSPQYGFEELAKKVAKLCGSLPLGLCVVGSSLRGETKVEWGLQSHELETSLDRKIEDVVRVGYDKLCKKHQSIFLHIACFFNNEDVDHVTSMLADSNLDVRNGLKILASKSLLHISTDGKIEMHYLV</sequence>
<comment type="catalytic activity">
    <reaction evidence="7">
        <text>NAD(+) + H2O = ADP-D-ribose + nicotinamide + H(+)</text>
        <dbReference type="Rhea" id="RHEA:16301"/>
        <dbReference type="ChEBI" id="CHEBI:15377"/>
        <dbReference type="ChEBI" id="CHEBI:15378"/>
        <dbReference type="ChEBI" id="CHEBI:17154"/>
        <dbReference type="ChEBI" id="CHEBI:57540"/>
        <dbReference type="ChEBI" id="CHEBI:57967"/>
        <dbReference type="EC" id="3.2.2.6"/>
    </reaction>
    <physiologicalReaction direction="left-to-right" evidence="7">
        <dbReference type="Rhea" id="RHEA:16302"/>
    </physiologicalReaction>
</comment>
<dbReference type="InterPro" id="IPR044974">
    <property type="entry name" value="Disease_R_plants"/>
</dbReference>
<reference evidence="9" key="1">
    <citation type="submission" date="2016-07" db="EMBL/GenBank/DDBJ databases">
        <title>De novo transcriptome assembly of four accessions of the metal hyperaccumulator plant Noccaea caerulescens.</title>
        <authorList>
            <person name="Blande D."/>
            <person name="Halimaa P."/>
            <person name="Tervahauta A.I."/>
            <person name="Aarts M.G."/>
            <person name="Karenlampi S.O."/>
        </authorList>
    </citation>
    <scope>NUCLEOTIDE SEQUENCE</scope>
</reference>
<dbReference type="Pfam" id="PF00931">
    <property type="entry name" value="NB-ARC"/>
    <property type="match status" value="1"/>
</dbReference>
<dbReference type="PRINTS" id="PR00364">
    <property type="entry name" value="DISEASERSIST"/>
</dbReference>
<dbReference type="GO" id="GO:0006952">
    <property type="term" value="P:defense response"/>
    <property type="evidence" value="ECO:0007669"/>
    <property type="project" value="UniProtKB-KW"/>
</dbReference>
<proteinExistence type="predicted"/>
<keyword evidence="2" id="KW-0433">Leucine-rich repeat</keyword>
<keyword evidence="3" id="KW-0677">Repeat</keyword>
<dbReference type="Pfam" id="PF23282">
    <property type="entry name" value="WHD_ROQ1"/>
    <property type="match status" value="1"/>
</dbReference>
<evidence type="ECO:0000256" key="5">
    <source>
        <dbReference type="ARBA" id="ARBA00022821"/>
    </source>
</evidence>
<dbReference type="EC" id="3.2.2.6" evidence="1"/>
<dbReference type="FunFam" id="3.40.50.10140:FF:000007">
    <property type="entry name" value="Disease resistance protein (TIR-NBS-LRR class)"/>
    <property type="match status" value="1"/>
</dbReference>
<dbReference type="SMART" id="SM00255">
    <property type="entry name" value="TIR"/>
    <property type="match status" value="1"/>
</dbReference>
<dbReference type="AlphaFoldDB" id="A0A1J3GZ88"/>
<dbReference type="FunFam" id="3.40.50.300:FF:001002">
    <property type="entry name" value="Disease resistance protein (TIR-NBS-LRR class)"/>
    <property type="match status" value="1"/>
</dbReference>
<keyword evidence="6" id="KW-0520">NAD</keyword>
<dbReference type="InterPro" id="IPR058192">
    <property type="entry name" value="WHD_ROQ1-like"/>
</dbReference>
<dbReference type="FunFam" id="1.10.8.430:FF:000002">
    <property type="entry name" value="Disease resistance protein (TIR-NBS-LRR class)"/>
    <property type="match status" value="1"/>
</dbReference>
<dbReference type="InterPro" id="IPR027417">
    <property type="entry name" value="P-loop_NTPase"/>
</dbReference>
<dbReference type="InterPro" id="IPR035897">
    <property type="entry name" value="Toll_tir_struct_dom_sf"/>
</dbReference>
<dbReference type="Gene3D" id="3.40.50.10140">
    <property type="entry name" value="Toll/interleukin-1 receptor homology (TIR) domain"/>
    <property type="match status" value="1"/>
</dbReference>
<evidence type="ECO:0000256" key="6">
    <source>
        <dbReference type="ARBA" id="ARBA00023027"/>
    </source>
</evidence>
<dbReference type="PANTHER" id="PTHR11017">
    <property type="entry name" value="LEUCINE-RICH REPEAT-CONTAINING PROTEIN"/>
    <property type="match status" value="1"/>
</dbReference>
<dbReference type="InterPro" id="IPR000157">
    <property type="entry name" value="TIR_dom"/>
</dbReference>
<dbReference type="InterPro" id="IPR042197">
    <property type="entry name" value="Apaf_helical"/>
</dbReference>
<dbReference type="GO" id="GO:0061809">
    <property type="term" value="F:NAD+ nucleosidase activity, cyclic ADP-ribose generating"/>
    <property type="evidence" value="ECO:0007669"/>
    <property type="project" value="UniProtKB-EC"/>
</dbReference>
<dbReference type="PANTHER" id="PTHR11017:SF542">
    <property type="entry name" value="DISEASE RESISTANCE PROTEIN (TIR-NBS-LRR CLASS) FAMILY"/>
    <property type="match status" value="1"/>
</dbReference>
<evidence type="ECO:0000256" key="4">
    <source>
        <dbReference type="ARBA" id="ARBA00022801"/>
    </source>
</evidence>
<dbReference type="GO" id="GO:0007165">
    <property type="term" value="P:signal transduction"/>
    <property type="evidence" value="ECO:0007669"/>
    <property type="project" value="InterPro"/>
</dbReference>
<evidence type="ECO:0000256" key="2">
    <source>
        <dbReference type="ARBA" id="ARBA00022614"/>
    </source>
</evidence>
<keyword evidence="5" id="KW-0611">Plant defense</keyword>